<organism evidence="14 15">
    <name type="scientific">Canavalia gladiata</name>
    <name type="common">Sword bean</name>
    <name type="synonym">Dolichos gladiatus</name>
    <dbReference type="NCBI Taxonomy" id="3824"/>
    <lineage>
        <taxon>Eukaryota</taxon>
        <taxon>Viridiplantae</taxon>
        <taxon>Streptophyta</taxon>
        <taxon>Embryophyta</taxon>
        <taxon>Tracheophyta</taxon>
        <taxon>Spermatophyta</taxon>
        <taxon>Magnoliopsida</taxon>
        <taxon>eudicotyledons</taxon>
        <taxon>Gunneridae</taxon>
        <taxon>Pentapetalae</taxon>
        <taxon>rosids</taxon>
        <taxon>fabids</taxon>
        <taxon>Fabales</taxon>
        <taxon>Fabaceae</taxon>
        <taxon>Papilionoideae</taxon>
        <taxon>50 kb inversion clade</taxon>
        <taxon>NPAAA clade</taxon>
        <taxon>indigoferoid/millettioid clade</taxon>
        <taxon>Phaseoleae</taxon>
        <taxon>Canavalia</taxon>
    </lineage>
</organism>
<name>A0AAN9JZ16_CANGL</name>
<comment type="subcellular location">
    <subcellularLocation>
        <location evidence="1">Membrane</location>
        <topology evidence="1">Single-pass membrane protein</topology>
    </subcellularLocation>
</comment>
<accession>A0AAN9JZ16</accession>
<dbReference type="PANTHER" id="PTHR27002">
    <property type="entry name" value="RECEPTOR-LIKE SERINE/THREONINE-PROTEIN KINASE SD1-8"/>
    <property type="match status" value="1"/>
</dbReference>
<keyword evidence="4" id="KW-0812">Transmembrane</keyword>
<evidence type="ECO:0000259" key="13">
    <source>
        <dbReference type="PROSITE" id="PS51473"/>
    </source>
</evidence>
<protein>
    <recommendedName>
        <fullName evidence="13">Gnk2-homologous domain-containing protein</fullName>
    </recommendedName>
</protein>
<dbReference type="GO" id="GO:0004674">
    <property type="term" value="F:protein serine/threonine kinase activity"/>
    <property type="evidence" value="ECO:0007669"/>
    <property type="project" value="UniProtKB-KW"/>
</dbReference>
<dbReference type="GO" id="GO:0005886">
    <property type="term" value="C:plasma membrane"/>
    <property type="evidence" value="ECO:0007669"/>
    <property type="project" value="TreeGrafter"/>
</dbReference>
<keyword evidence="2" id="KW-0723">Serine/threonine-protein kinase</keyword>
<evidence type="ECO:0000256" key="7">
    <source>
        <dbReference type="ARBA" id="ARBA00022741"/>
    </source>
</evidence>
<gene>
    <name evidence="14" type="ORF">VNO77_41093</name>
</gene>
<dbReference type="Gene3D" id="3.30.200.20">
    <property type="entry name" value="Phosphorylase Kinase, domain 1"/>
    <property type="match status" value="1"/>
</dbReference>
<dbReference type="PROSITE" id="PS51473">
    <property type="entry name" value="GNK2"/>
    <property type="match status" value="1"/>
</dbReference>
<evidence type="ECO:0000256" key="1">
    <source>
        <dbReference type="ARBA" id="ARBA00004167"/>
    </source>
</evidence>
<dbReference type="GO" id="GO:0005524">
    <property type="term" value="F:ATP binding"/>
    <property type="evidence" value="ECO:0007669"/>
    <property type="project" value="UniProtKB-KW"/>
</dbReference>
<feature type="domain" description="Gnk2-homologous" evidence="13">
    <location>
        <begin position="1"/>
        <end position="59"/>
    </location>
</feature>
<keyword evidence="9" id="KW-0067">ATP-binding</keyword>
<keyword evidence="5" id="KW-0732">Signal</keyword>
<dbReference type="PANTHER" id="PTHR27002:SF1073">
    <property type="entry name" value="CYSTEINE-RICH RECEPTOR-LIKE PROTEIN KINASE 29"/>
    <property type="match status" value="1"/>
</dbReference>
<keyword evidence="8" id="KW-0418">Kinase</keyword>
<dbReference type="CDD" id="cd23509">
    <property type="entry name" value="Gnk2-like"/>
    <property type="match status" value="1"/>
</dbReference>
<dbReference type="Proteomes" id="UP001367508">
    <property type="component" value="Unassembled WGS sequence"/>
</dbReference>
<keyword evidence="7" id="KW-0547">Nucleotide-binding</keyword>
<evidence type="ECO:0000256" key="8">
    <source>
        <dbReference type="ARBA" id="ARBA00022777"/>
    </source>
</evidence>
<proteinExistence type="predicted"/>
<evidence type="ECO:0000313" key="14">
    <source>
        <dbReference type="EMBL" id="KAK7307752.1"/>
    </source>
</evidence>
<keyword evidence="15" id="KW-1185">Reference proteome</keyword>
<dbReference type="Gene3D" id="3.30.430.20">
    <property type="entry name" value="Gnk2 domain, C-X8-C-X2-C motif"/>
    <property type="match status" value="1"/>
</dbReference>
<keyword evidence="11" id="KW-0472">Membrane</keyword>
<comment type="caution">
    <text evidence="14">The sequence shown here is derived from an EMBL/GenBank/DDBJ whole genome shotgun (WGS) entry which is preliminary data.</text>
</comment>
<keyword evidence="3" id="KW-0808">Transferase</keyword>
<reference evidence="14 15" key="1">
    <citation type="submission" date="2024-01" db="EMBL/GenBank/DDBJ databases">
        <title>The genomes of 5 underutilized Papilionoideae crops provide insights into root nodulation and disease resistanc.</title>
        <authorList>
            <person name="Jiang F."/>
        </authorList>
    </citation>
    <scope>NUCLEOTIDE SEQUENCE [LARGE SCALE GENOMIC DNA]</scope>
    <source>
        <strain evidence="14">LVBAO_FW01</strain>
        <tissue evidence="14">Leaves</tissue>
    </source>
</reference>
<evidence type="ECO:0000256" key="9">
    <source>
        <dbReference type="ARBA" id="ARBA00022840"/>
    </source>
</evidence>
<evidence type="ECO:0000256" key="4">
    <source>
        <dbReference type="ARBA" id="ARBA00022692"/>
    </source>
</evidence>
<keyword evidence="12" id="KW-0675">Receptor</keyword>
<dbReference type="EMBL" id="JAYMYQ010000010">
    <property type="protein sequence ID" value="KAK7307752.1"/>
    <property type="molecule type" value="Genomic_DNA"/>
</dbReference>
<dbReference type="AlphaFoldDB" id="A0AAN9JZ16"/>
<dbReference type="SUPFAM" id="SSF56112">
    <property type="entry name" value="Protein kinase-like (PK-like)"/>
    <property type="match status" value="1"/>
</dbReference>
<keyword evidence="6" id="KW-0677">Repeat</keyword>
<evidence type="ECO:0000256" key="6">
    <source>
        <dbReference type="ARBA" id="ARBA00022737"/>
    </source>
</evidence>
<evidence type="ECO:0000256" key="5">
    <source>
        <dbReference type="ARBA" id="ARBA00022729"/>
    </source>
</evidence>
<dbReference type="InterPro" id="IPR038408">
    <property type="entry name" value="GNK2_sf"/>
</dbReference>
<evidence type="ECO:0000256" key="12">
    <source>
        <dbReference type="ARBA" id="ARBA00023170"/>
    </source>
</evidence>
<sequence>MWLSIGRLNYVKCTPDLSGLKCTQCLFGAISYIPNYCAGKIRARIFKPSCNLRFDTIPYYDPMIDVLPSLTPQAFPSPPSSTTTTFKKADDEIKPTETLQLDFQTIIDATNNFLNANKLVQGGFGLVYKGRLPNGEEIAIKRLSRDSG</sequence>
<evidence type="ECO:0000256" key="10">
    <source>
        <dbReference type="ARBA" id="ARBA00022989"/>
    </source>
</evidence>
<evidence type="ECO:0000256" key="11">
    <source>
        <dbReference type="ARBA" id="ARBA00023136"/>
    </source>
</evidence>
<evidence type="ECO:0000256" key="3">
    <source>
        <dbReference type="ARBA" id="ARBA00022679"/>
    </source>
</evidence>
<evidence type="ECO:0000313" key="15">
    <source>
        <dbReference type="Proteomes" id="UP001367508"/>
    </source>
</evidence>
<dbReference type="InterPro" id="IPR011009">
    <property type="entry name" value="Kinase-like_dom_sf"/>
</dbReference>
<keyword evidence="10" id="KW-1133">Transmembrane helix</keyword>
<dbReference type="InterPro" id="IPR002902">
    <property type="entry name" value="GNK2"/>
</dbReference>
<evidence type="ECO:0000256" key="2">
    <source>
        <dbReference type="ARBA" id="ARBA00022527"/>
    </source>
</evidence>